<proteinExistence type="predicted"/>
<reference evidence="1" key="1">
    <citation type="submission" date="2018-02" db="EMBL/GenBank/DDBJ databases">
        <authorList>
            <person name="Vasarhelyi B.M."/>
            <person name="Deshmukh S."/>
            <person name="Balint B."/>
            <person name="Kukolya J."/>
        </authorList>
    </citation>
    <scope>NUCLEOTIDE SEQUENCE</scope>
    <source>
        <strain evidence="1">KB22</strain>
    </source>
</reference>
<keyword evidence="2" id="KW-1185">Reference proteome</keyword>
<sequence>MTSKKNLLIQKSLIPLDWNPKDPNGYNEWMAMIVEQNLKSEGVLLPQMKINISFRTNEPLKVGEIIRKMVSKDLQQFDIVIEEANKLLNNQ</sequence>
<dbReference type="AlphaFoldDB" id="A0A928UV91"/>
<evidence type="ECO:0000313" key="1">
    <source>
        <dbReference type="EMBL" id="MBE8712503.1"/>
    </source>
</evidence>
<name>A0A928UV91_9SPHI</name>
<dbReference type="RefSeq" id="WP_196934836.1">
    <property type="nucleotide sequence ID" value="NZ_MU158698.1"/>
</dbReference>
<accession>A0A928UV91</accession>
<dbReference type="Proteomes" id="UP000616201">
    <property type="component" value="Unassembled WGS sequence"/>
</dbReference>
<comment type="caution">
    <text evidence="1">The sequence shown here is derived from an EMBL/GenBank/DDBJ whole genome shotgun (WGS) entry which is preliminary data.</text>
</comment>
<protein>
    <submittedName>
        <fullName evidence="1">Uncharacterized protein</fullName>
    </submittedName>
</protein>
<gene>
    <name evidence="1" type="ORF">C4F49_02260</name>
</gene>
<dbReference type="EMBL" id="PRDK01000001">
    <property type="protein sequence ID" value="MBE8712503.1"/>
    <property type="molecule type" value="Genomic_DNA"/>
</dbReference>
<organism evidence="1 2">
    <name type="scientific">Sphingobacterium hungaricum</name>
    <dbReference type="NCBI Taxonomy" id="2082723"/>
    <lineage>
        <taxon>Bacteria</taxon>
        <taxon>Pseudomonadati</taxon>
        <taxon>Bacteroidota</taxon>
        <taxon>Sphingobacteriia</taxon>
        <taxon>Sphingobacteriales</taxon>
        <taxon>Sphingobacteriaceae</taxon>
        <taxon>Sphingobacterium</taxon>
    </lineage>
</organism>
<evidence type="ECO:0000313" key="2">
    <source>
        <dbReference type="Proteomes" id="UP000616201"/>
    </source>
</evidence>